<dbReference type="SUPFAM" id="SSF46689">
    <property type="entry name" value="Homeodomain-like"/>
    <property type="match status" value="1"/>
</dbReference>
<evidence type="ECO:0008006" key="3">
    <source>
        <dbReference type="Google" id="ProtNLM"/>
    </source>
</evidence>
<dbReference type="InterPro" id="IPR009057">
    <property type="entry name" value="Homeodomain-like_sf"/>
</dbReference>
<dbReference type="PANTHER" id="PTHR34849:SF3">
    <property type="entry name" value="SSR2962 PROTEIN"/>
    <property type="match status" value="1"/>
</dbReference>
<dbReference type="Pfam" id="PF04255">
    <property type="entry name" value="DUF433"/>
    <property type="match status" value="1"/>
</dbReference>
<dbReference type="STRING" id="1499966.U14_00339"/>
<evidence type="ECO:0000313" key="2">
    <source>
        <dbReference type="Proteomes" id="UP000030700"/>
    </source>
</evidence>
<proteinExistence type="predicted"/>
<keyword evidence="2" id="KW-1185">Reference proteome</keyword>
<organism evidence="1">
    <name type="scientific">Candidatus Moduliflexus flocculans</name>
    <dbReference type="NCBI Taxonomy" id="1499966"/>
    <lineage>
        <taxon>Bacteria</taxon>
        <taxon>Candidatus Moduliflexota</taxon>
        <taxon>Candidatus Moduliflexia</taxon>
        <taxon>Candidatus Moduliflexales</taxon>
        <taxon>Candidatus Moduliflexaceae</taxon>
    </lineage>
</organism>
<reference evidence="1" key="1">
    <citation type="journal article" date="2015" name="PeerJ">
        <title>First genomic representation of candidate bacterial phylum KSB3 points to enhanced environmental sensing as a trigger of wastewater bulking.</title>
        <authorList>
            <person name="Sekiguchi Y."/>
            <person name="Ohashi A."/>
            <person name="Parks D.H."/>
            <person name="Yamauchi T."/>
            <person name="Tyson G.W."/>
            <person name="Hugenholtz P."/>
        </authorList>
    </citation>
    <scope>NUCLEOTIDE SEQUENCE [LARGE SCALE GENOMIC DNA]</scope>
</reference>
<sequence length="81" mass="8989">MSLLNWQQRIQIDPELHHGDPCIRGTRIPVSTILGSLADGMTPADVQGYYPQLSAEDIQAALAISKFDVLKKDRTQCELLP</sequence>
<dbReference type="EMBL" id="DF820455">
    <property type="protein sequence ID" value="GAK49121.1"/>
    <property type="molecule type" value="Genomic_DNA"/>
</dbReference>
<dbReference type="Gene3D" id="1.10.10.10">
    <property type="entry name" value="Winged helix-like DNA-binding domain superfamily/Winged helix DNA-binding domain"/>
    <property type="match status" value="1"/>
</dbReference>
<dbReference type="PANTHER" id="PTHR34849">
    <property type="entry name" value="SSL5025 PROTEIN"/>
    <property type="match status" value="1"/>
</dbReference>
<dbReference type="HOGENOM" id="CLU_126005_1_2_0"/>
<dbReference type="Proteomes" id="UP000030700">
    <property type="component" value="Unassembled WGS sequence"/>
</dbReference>
<dbReference type="InterPro" id="IPR007367">
    <property type="entry name" value="DUF433"/>
</dbReference>
<dbReference type="InterPro" id="IPR036388">
    <property type="entry name" value="WH-like_DNA-bd_sf"/>
</dbReference>
<dbReference type="AlphaFoldDB" id="A0A0S6VV41"/>
<evidence type="ECO:0000313" key="1">
    <source>
        <dbReference type="EMBL" id="GAK49121.1"/>
    </source>
</evidence>
<gene>
    <name evidence="1" type="ORF">U14_00339</name>
</gene>
<protein>
    <recommendedName>
        <fullName evidence="3">DUF433 domain-containing protein</fullName>
    </recommendedName>
</protein>
<name>A0A0S6VV41_9BACT</name>
<accession>A0A0S6VV41</accession>